<evidence type="ECO:0000256" key="5">
    <source>
        <dbReference type="ARBA" id="ARBA00023242"/>
    </source>
</evidence>
<keyword evidence="2" id="KW-0678">Repressor</keyword>
<dbReference type="InterPro" id="IPR023780">
    <property type="entry name" value="Chromo_domain"/>
</dbReference>
<dbReference type="CDD" id="cd18627">
    <property type="entry name" value="CD_polycomb_like"/>
    <property type="match status" value="1"/>
</dbReference>
<dbReference type="PANTHER" id="PTHR46389">
    <property type="entry name" value="POLYCOMB GROUP PROTEIN PC"/>
    <property type="match status" value="1"/>
</dbReference>
<comment type="caution">
    <text evidence="8">The sequence shown here is derived from an EMBL/GenBank/DDBJ whole genome shotgun (WGS) entry which is preliminary data.</text>
</comment>
<name>A0A8X6NSR7_NEPPI</name>
<feature type="region of interest" description="Disordered" evidence="6">
    <location>
        <begin position="342"/>
        <end position="367"/>
    </location>
</feature>
<dbReference type="InterPro" id="IPR033773">
    <property type="entry name" value="CBX7_C"/>
</dbReference>
<dbReference type="InterPro" id="IPR000953">
    <property type="entry name" value="Chromo/chromo_shadow_dom"/>
</dbReference>
<protein>
    <submittedName>
        <fullName evidence="8">Chromobox protein homolog 6</fullName>
    </submittedName>
</protein>
<dbReference type="EMBL" id="BMAW01107617">
    <property type="protein sequence ID" value="GFT30140.1"/>
    <property type="molecule type" value="Genomic_DNA"/>
</dbReference>
<dbReference type="GO" id="GO:0000122">
    <property type="term" value="P:negative regulation of transcription by RNA polymerase II"/>
    <property type="evidence" value="ECO:0007669"/>
    <property type="project" value="TreeGrafter"/>
</dbReference>
<dbReference type="GO" id="GO:0035102">
    <property type="term" value="C:PRC1 complex"/>
    <property type="evidence" value="ECO:0007669"/>
    <property type="project" value="TreeGrafter"/>
</dbReference>
<dbReference type="PROSITE" id="PS50013">
    <property type="entry name" value="CHROMO_2"/>
    <property type="match status" value="1"/>
</dbReference>
<dbReference type="SMART" id="SM00298">
    <property type="entry name" value="CHROMO"/>
    <property type="match status" value="1"/>
</dbReference>
<keyword evidence="3" id="KW-0805">Transcription regulation</keyword>
<feature type="domain" description="Chromo" evidence="7">
    <location>
        <begin position="11"/>
        <end position="69"/>
    </location>
</feature>
<feature type="region of interest" description="Disordered" evidence="6">
    <location>
        <begin position="152"/>
        <end position="181"/>
    </location>
</feature>
<evidence type="ECO:0000256" key="6">
    <source>
        <dbReference type="SAM" id="MobiDB-lite"/>
    </source>
</evidence>
<dbReference type="Gene3D" id="2.40.50.40">
    <property type="match status" value="1"/>
</dbReference>
<keyword evidence="4" id="KW-0804">Transcription</keyword>
<organism evidence="8 9">
    <name type="scientific">Nephila pilipes</name>
    <name type="common">Giant wood spider</name>
    <name type="synonym">Nephila maculata</name>
    <dbReference type="NCBI Taxonomy" id="299642"/>
    <lineage>
        <taxon>Eukaryota</taxon>
        <taxon>Metazoa</taxon>
        <taxon>Ecdysozoa</taxon>
        <taxon>Arthropoda</taxon>
        <taxon>Chelicerata</taxon>
        <taxon>Arachnida</taxon>
        <taxon>Araneae</taxon>
        <taxon>Araneomorphae</taxon>
        <taxon>Entelegynae</taxon>
        <taxon>Araneoidea</taxon>
        <taxon>Nephilidae</taxon>
        <taxon>Nephila</taxon>
    </lineage>
</organism>
<evidence type="ECO:0000256" key="3">
    <source>
        <dbReference type="ARBA" id="ARBA00023015"/>
    </source>
</evidence>
<dbReference type="PROSITE" id="PS00598">
    <property type="entry name" value="CHROMO_1"/>
    <property type="match status" value="1"/>
</dbReference>
<evidence type="ECO:0000259" key="7">
    <source>
        <dbReference type="PROSITE" id="PS50013"/>
    </source>
</evidence>
<evidence type="ECO:0000256" key="2">
    <source>
        <dbReference type="ARBA" id="ARBA00022491"/>
    </source>
</evidence>
<feature type="compositionally biased region" description="Polar residues" evidence="6">
    <location>
        <begin position="152"/>
        <end position="180"/>
    </location>
</feature>
<accession>A0A8X6NSR7</accession>
<dbReference type="GO" id="GO:0000785">
    <property type="term" value="C:chromatin"/>
    <property type="evidence" value="ECO:0007669"/>
    <property type="project" value="TreeGrafter"/>
</dbReference>
<gene>
    <name evidence="8" type="primary">CBX6</name>
    <name evidence="8" type="ORF">NPIL_172751</name>
</gene>
<dbReference type="AlphaFoldDB" id="A0A8X6NSR7"/>
<feature type="region of interest" description="Disordered" evidence="6">
    <location>
        <begin position="60"/>
        <end position="105"/>
    </location>
</feature>
<evidence type="ECO:0000256" key="4">
    <source>
        <dbReference type="ARBA" id="ARBA00023163"/>
    </source>
</evidence>
<reference evidence="8" key="1">
    <citation type="submission" date="2020-08" db="EMBL/GenBank/DDBJ databases">
        <title>Multicomponent nature underlies the extraordinary mechanical properties of spider dragline silk.</title>
        <authorList>
            <person name="Kono N."/>
            <person name="Nakamura H."/>
            <person name="Mori M."/>
            <person name="Yoshida Y."/>
            <person name="Ohtoshi R."/>
            <person name="Malay A.D."/>
            <person name="Moran D.A.P."/>
            <person name="Tomita M."/>
            <person name="Numata K."/>
            <person name="Arakawa K."/>
        </authorList>
    </citation>
    <scope>NUCLEOTIDE SEQUENCE</scope>
</reference>
<dbReference type="GO" id="GO:0003682">
    <property type="term" value="F:chromatin binding"/>
    <property type="evidence" value="ECO:0007669"/>
    <property type="project" value="TreeGrafter"/>
</dbReference>
<proteinExistence type="predicted"/>
<dbReference type="InterPro" id="IPR023779">
    <property type="entry name" value="Chromodomain_CS"/>
</dbReference>
<comment type="subcellular location">
    <subcellularLocation>
        <location evidence="1">Nucleus</location>
    </subcellularLocation>
</comment>
<dbReference type="Pfam" id="PF00385">
    <property type="entry name" value="Chromo"/>
    <property type="match status" value="1"/>
</dbReference>
<dbReference type="FunFam" id="2.40.50.40:FF:000006">
    <property type="entry name" value="Chromobox protein homolog 7"/>
    <property type="match status" value="1"/>
</dbReference>
<evidence type="ECO:0000313" key="8">
    <source>
        <dbReference type="EMBL" id="GFT30140.1"/>
    </source>
</evidence>
<dbReference type="InterPro" id="IPR052458">
    <property type="entry name" value="PcG_PRC1-like_component"/>
</dbReference>
<dbReference type="Proteomes" id="UP000887013">
    <property type="component" value="Unassembled WGS sequence"/>
</dbReference>
<sequence>MELSSVGERVYAAECVQKKRIRRGRVEYLVKWKGWSTRYNTWEPEENILDVRLLEAFEASQNRDHATPRKRGKKQNQEAPHYVNPSQSDNHSLTDDKKQDVEDQQNHVTWLPEASKDENALVENPLASASSSGNSEPPLKVPKLNNLQSTENAWENSPAPSTPSSAEWHIPTSNSSSASECTGDIEIPEQSITDLHQDNLPHSSASSSCSFSATSFTGDDKGLEIEKSDCPELKETIAVKLIEDSESSISHCEDKSLPEVDSSRQLQQNANLDDSSNNAVSGEISNDAIVSSDIVADEAPESSQSSLSDDFWKKQNPVVDHVLITDVTTNLLTVTVRECDTSSGFFKDRPKPENEGGSPKSNEGHTL</sequence>
<feature type="compositionally biased region" description="Basic and acidic residues" evidence="6">
    <location>
        <begin position="92"/>
        <end position="105"/>
    </location>
</feature>
<dbReference type="Pfam" id="PF17218">
    <property type="entry name" value="CBX7_C"/>
    <property type="match status" value="1"/>
</dbReference>
<dbReference type="SUPFAM" id="SSF54160">
    <property type="entry name" value="Chromo domain-like"/>
    <property type="match status" value="1"/>
</dbReference>
<evidence type="ECO:0000256" key="1">
    <source>
        <dbReference type="ARBA" id="ARBA00004123"/>
    </source>
</evidence>
<dbReference type="PANTHER" id="PTHR46389:SF3">
    <property type="entry name" value="POLYCOMB GROUP PROTEIN PC"/>
    <property type="match status" value="1"/>
</dbReference>
<keyword evidence="5" id="KW-0539">Nucleus</keyword>
<dbReference type="InterPro" id="IPR016197">
    <property type="entry name" value="Chromo-like_dom_sf"/>
</dbReference>
<dbReference type="OrthoDB" id="8192126at2759"/>
<evidence type="ECO:0000313" key="9">
    <source>
        <dbReference type="Proteomes" id="UP000887013"/>
    </source>
</evidence>
<keyword evidence="9" id="KW-1185">Reference proteome</keyword>